<keyword evidence="3" id="KW-0223">Dioxygenase</keyword>
<feature type="domain" description="VOC" evidence="2">
    <location>
        <begin position="166"/>
        <end position="317"/>
    </location>
</feature>
<proteinExistence type="predicted"/>
<dbReference type="InterPro" id="IPR051785">
    <property type="entry name" value="MMCE/EMCE_epimerase"/>
</dbReference>
<dbReference type="PANTHER" id="PTHR43048">
    <property type="entry name" value="METHYLMALONYL-COA EPIMERASE"/>
    <property type="match status" value="1"/>
</dbReference>
<dbReference type="GO" id="GO:0004493">
    <property type="term" value="F:methylmalonyl-CoA epimerase activity"/>
    <property type="evidence" value="ECO:0007669"/>
    <property type="project" value="TreeGrafter"/>
</dbReference>
<reference evidence="4" key="1">
    <citation type="submission" date="2016-10" db="EMBL/GenBank/DDBJ databases">
        <authorList>
            <person name="Varghese N."/>
            <person name="Submissions S."/>
        </authorList>
    </citation>
    <scope>NUCLEOTIDE SEQUENCE [LARGE SCALE GENOMIC DNA]</scope>
    <source>
        <strain evidence="4">DSM 22703</strain>
    </source>
</reference>
<dbReference type="RefSeq" id="WP_092728646.1">
    <property type="nucleotide sequence ID" value="NZ_FMXE01000005.1"/>
</dbReference>
<keyword evidence="1" id="KW-0479">Metal-binding</keyword>
<dbReference type="InterPro" id="IPR029068">
    <property type="entry name" value="Glyas_Bleomycin-R_OHBP_Dase"/>
</dbReference>
<dbReference type="AlphaFoldDB" id="A0A1G5W102"/>
<dbReference type="PROSITE" id="PS51819">
    <property type="entry name" value="VOC"/>
    <property type="match status" value="2"/>
</dbReference>
<feature type="domain" description="VOC" evidence="2">
    <location>
        <begin position="13"/>
        <end position="153"/>
    </location>
</feature>
<dbReference type="GO" id="GO:0046491">
    <property type="term" value="P:L-methylmalonyl-CoA metabolic process"/>
    <property type="evidence" value="ECO:0007669"/>
    <property type="project" value="TreeGrafter"/>
</dbReference>
<dbReference type="OrthoDB" id="9795618at2"/>
<dbReference type="Pfam" id="PF00903">
    <property type="entry name" value="Glyoxalase"/>
    <property type="match status" value="1"/>
</dbReference>
<protein>
    <submittedName>
        <fullName evidence="3">Catechol 2,3-dioxygenase</fullName>
    </submittedName>
</protein>
<dbReference type="STRING" id="279824.SAMN03080617_00787"/>
<organism evidence="3 4">
    <name type="scientific">Algoriphagus alkaliphilus</name>
    <dbReference type="NCBI Taxonomy" id="279824"/>
    <lineage>
        <taxon>Bacteria</taxon>
        <taxon>Pseudomonadati</taxon>
        <taxon>Bacteroidota</taxon>
        <taxon>Cytophagia</taxon>
        <taxon>Cytophagales</taxon>
        <taxon>Cyclobacteriaceae</taxon>
        <taxon>Algoriphagus</taxon>
    </lineage>
</organism>
<gene>
    <name evidence="3" type="ORF">SAMN03080617_00787</name>
</gene>
<evidence type="ECO:0000313" key="4">
    <source>
        <dbReference type="Proteomes" id="UP000198756"/>
    </source>
</evidence>
<dbReference type="SUPFAM" id="SSF54593">
    <property type="entry name" value="Glyoxalase/Bleomycin resistance protein/Dihydroxybiphenyl dioxygenase"/>
    <property type="match status" value="2"/>
</dbReference>
<dbReference type="InterPro" id="IPR004360">
    <property type="entry name" value="Glyas_Fos-R_dOase_dom"/>
</dbReference>
<dbReference type="GO" id="GO:0046872">
    <property type="term" value="F:metal ion binding"/>
    <property type="evidence" value="ECO:0007669"/>
    <property type="project" value="UniProtKB-KW"/>
</dbReference>
<dbReference type="Gene3D" id="3.10.180.10">
    <property type="entry name" value="2,3-Dihydroxybiphenyl 1,2-Dioxygenase, domain 1"/>
    <property type="match status" value="2"/>
</dbReference>
<accession>A0A1G5W102</accession>
<keyword evidence="3" id="KW-0560">Oxidoreductase</keyword>
<dbReference type="InterPro" id="IPR037523">
    <property type="entry name" value="VOC_core"/>
</dbReference>
<dbReference type="GO" id="GO:0051213">
    <property type="term" value="F:dioxygenase activity"/>
    <property type="evidence" value="ECO:0007669"/>
    <property type="project" value="UniProtKB-KW"/>
</dbReference>
<sequence>MIQTPDKSYQINGIQQIGIGVKDLHQAWSWYRKAFSMDVPVFEDEATANLMTRYTNGIAESRHAVLALNMQGGGGFEIWQFTSRTPNSTNFEILPGDLGIYAVKIRVRDIQRAFKHLENQNAEILTEVAKTPNGMGSFFLKDPFDNIFQVVEDSSWFSENSSPTGGVLGVVIGVSDLEKSILLYRDILGFSVLNYQEEGAYSDIPGEKFTYKRALLAMPGKCNPGAFGALLCPAQIELIEVKERQGRHIFKDRLWGDLGFIHCCLDVNGMKDLKKKAGEAGYPFTVDSENSFDMGSASGHFGYLEDYDQTLIEFVETHRVPILQKWNLYLNLKKRDHKKNLPKLLVKLLALNRVKS</sequence>
<name>A0A1G5W102_9BACT</name>
<dbReference type="EMBL" id="FMXE01000005">
    <property type="protein sequence ID" value="SDA51217.1"/>
    <property type="molecule type" value="Genomic_DNA"/>
</dbReference>
<evidence type="ECO:0000313" key="3">
    <source>
        <dbReference type="EMBL" id="SDA51217.1"/>
    </source>
</evidence>
<keyword evidence="4" id="KW-1185">Reference proteome</keyword>
<dbReference type="Proteomes" id="UP000198756">
    <property type="component" value="Unassembled WGS sequence"/>
</dbReference>
<evidence type="ECO:0000256" key="1">
    <source>
        <dbReference type="ARBA" id="ARBA00022723"/>
    </source>
</evidence>
<dbReference type="PANTHER" id="PTHR43048:SF3">
    <property type="entry name" value="METHYLMALONYL-COA EPIMERASE, MITOCHONDRIAL"/>
    <property type="match status" value="1"/>
</dbReference>
<evidence type="ECO:0000259" key="2">
    <source>
        <dbReference type="PROSITE" id="PS51819"/>
    </source>
</evidence>